<reference evidence="1" key="1">
    <citation type="journal article" date="2021" name="Proc. Natl. Acad. Sci. U.S.A.">
        <title>A Catalog of Tens of Thousands of Viruses from Human Metagenomes Reveals Hidden Associations with Chronic Diseases.</title>
        <authorList>
            <person name="Tisza M.J."/>
            <person name="Buck C.B."/>
        </authorList>
    </citation>
    <scope>NUCLEOTIDE SEQUENCE</scope>
    <source>
        <strain evidence="1">CtLYp5</strain>
    </source>
</reference>
<proteinExistence type="predicted"/>
<name>A0A8S5SXR9_9CAUD</name>
<dbReference type="InterPro" id="IPR021808">
    <property type="entry name" value="DUF3383"/>
</dbReference>
<evidence type="ECO:0000313" key="1">
    <source>
        <dbReference type="EMBL" id="DAF55487.1"/>
    </source>
</evidence>
<dbReference type="Pfam" id="PF11863">
    <property type="entry name" value="DUF3383"/>
    <property type="match status" value="1"/>
</dbReference>
<accession>A0A8S5SXR9</accession>
<organism evidence="1">
    <name type="scientific">Myoviridae sp. ctLYp5</name>
    <dbReference type="NCBI Taxonomy" id="2827680"/>
    <lineage>
        <taxon>Viruses</taxon>
        <taxon>Duplodnaviria</taxon>
        <taxon>Heunggongvirae</taxon>
        <taxon>Uroviricota</taxon>
        <taxon>Caudoviricetes</taxon>
    </lineage>
</organism>
<protein>
    <submittedName>
        <fullName evidence="1">Tail sheath protein</fullName>
    </submittedName>
</protein>
<sequence length="491" mass="52293">MFKSIPASQIVSVNPSVLSSGGSPLALNAVFLSKNANIPTGQALLFATAESVGEHFGFTSDEYKAAQIYFKGFDGSNKKPGRLYFYALNSEAEAGYLLGASVKTTSLAELKKIKGALNVTIDGTEKKAPAVDLKDATSFSDAAQKLGAALGATVEFEEQLQAFKVISGTTGKESTVSFATGDIADKLGLSESAGARVSKGTGAESVDEMMAGLTAATLNFATFTTIEEPAIEDKLALAKWSNLQNERFLYVGWGKEAAALQAGNTTSFGAKLKESQYSGATAVYGGLDKAAFLCGAIASIDFSEREGRITVAFKGQSGLEVDVNDATEAQNLKDNGYNFYGAWATANDRFLFMYPGQMTGKWKWLDNYVNQIRLNSQLQLALMTMLTSAKSVPYNAVGRALHRAACQDAIDEALNFGSIRAGVDLSEQQRAIINNEAGVDAATQIEARGYYLYVGKATAQTRGNRESMPIKLWYTDGGSVHSVNMGSINIL</sequence>
<dbReference type="EMBL" id="BK032693">
    <property type="protein sequence ID" value="DAF55487.1"/>
    <property type="molecule type" value="Genomic_DNA"/>
</dbReference>